<sequence length="99" mass="11395">MIQQFPMLETFNLLRQKIIALLLPVPSLTNSPPQFLVVKHNGIPIGFRWSAVQFRKLIDNILIHPQLHGLGQRHNLVDNRIHRYCFKPSKAAFDNASSK</sequence>
<evidence type="ECO:0000313" key="2">
    <source>
        <dbReference type="Proteomes" id="UP000499080"/>
    </source>
</evidence>
<dbReference type="AlphaFoldDB" id="A0A4Y2VHL7"/>
<organism evidence="1 2">
    <name type="scientific">Araneus ventricosus</name>
    <name type="common">Orbweaver spider</name>
    <name type="synonym">Epeira ventricosa</name>
    <dbReference type="NCBI Taxonomy" id="182803"/>
    <lineage>
        <taxon>Eukaryota</taxon>
        <taxon>Metazoa</taxon>
        <taxon>Ecdysozoa</taxon>
        <taxon>Arthropoda</taxon>
        <taxon>Chelicerata</taxon>
        <taxon>Arachnida</taxon>
        <taxon>Araneae</taxon>
        <taxon>Araneomorphae</taxon>
        <taxon>Entelegynae</taxon>
        <taxon>Araneoidea</taxon>
        <taxon>Araneidae</taxon>
        <taxon>Araneus</taxon>
    </lineage>
</organism>
<gene>
    <name evidence="1" type="ORF">AVEN_149340_1</name>
</gene>
<dbReference type="EMBL" id="BGPR01046850">
    <property type="protein sequence ID" value="GBO23814.1"/>
    <property type="molecule type" value="Genomic_DNA"/>
</dbReference>
<name>A0A4Y2VHL7_ARAVE</name>
<keyword evidence="2" id="KW-1185">Reference proteome</keyword>
<accession>A0A4Y2VHL7</accession>
<reference evidence="1 2" key="1">
    <citation type="journal article" date="2019" name="Sci. Rep.">
        <title>Orb-weaving spider Araneus ventricosus genome elucidates the spidroin gene catalogue.</title>
        <authorList>
            <person name="Kono N."/>
            <person name="Nakamura H."/>
            <person name="Ohtoshi R."/>
            <person name="Moran D.A.P."/>
            <person name="Shinohara A."/>
            <person name="Yoshida Y."/>
            <person name="Fujiwara M."/>
            <person name="Mori M."/>
            <person name="Tomita M."/>
            <person name="Arakawa K."/>
        </authorList>
    </citation>
    <scope>NUCLEOTIDE SEQUENCE [LARGE SCALE GENOMIC DNA]</scope>
</reference>
<comment type="caution">
    <text evidence="1">The sequence shown here is derived from an EMBL/GenBank/DDBJ whole genome shotgun (WGS) entry which is preliminary data.</text>
</comment>
<proteinExistence type="predicted"/>
<evidence type="ECO:0000313" key="1">
    <source>
        <dbReference type="EMBL" id="GBO23814.1"/>
    </source>
</evidence>
<protein>
    <submittedName>
        <fullName evidence="1">Uncharacterized protein</fullName>
    </submittedName>
</protein>
<dbReference type="Proteomes" id="UP000499080">
    <property type="component" value="Unassembled WGS sequence"/>
</dbReference>